<name>A0ABT8KPT5_9BACT</name>
<dbReference type="SUPFAM" id="SSF49478">
    <property type="entry name" value="Cna protein B-type domain"/>
    <property type="match status" value="1"/>
</dbReference>
<dbReference type="Pfam" id="PF09912">
    <property type="entry name" value="DUF2141"/>
    <property type="match status" value="1"/>
</dbReference>
<dbReference type="RefSeq" id="WP_346752061.1">
    <property type="nucleotide sequence ID" value="NZ_JAUJEA010000003.1"/>
</dbReference>
<proteinExistence type="predicted"/>
<dbReference type="Pfam" id="PF13205">
    <property type="entry name" value="Big_5"/>
    <property type="match status" value="1"/>
</dbReference>
<dbReference type="EMBL" id="JAUJEA010000003">
    <property type="protein sequence ID" value="MDN5202037.1"/>
    <property type="molecule type" value="Genomic_DNA"/>
</dbReference>
<organism evidence="3 4">
    <name type="scientific">Splendidivirga corallicola</name>
    <dbReference type="NCBI Taxonomy" id="3051826"/>
    <lineage>
        <taxon>Bacteria</taxon>
        <taxon>Pseudomonadati</taxon>
        <taxon>Bacteroidota</taxon>
        <taxon>Cytophagia</taxon>
        <taxon>Cytophagales</taxon>
        <taxon>Splendidivirgaceae</taxon>
        <taxon>Splendidivirga</taxon>
    </lineage>
</organism>
<dbReference type="Gene3D" id="2.60.40.10">
    <property type="entry name" value="Immunoglobulins"/>
    <property type="match status" value="1"/>
</dbReference>
<accession>A0ABT8KPT5</accession>
<sequence length="563" mass="64502">MWLGRKSDSLTGIVIISLLIFLLHSCARKMPITGGPKDEDPPKLVNSTPENRTLNFKGDQITLEFDERVKIQKIKDQLIITPRINEDYEYKENKAIIELSNLELQDSTTYTFNFRESIQDLTEGNPAENLVIILSTTNYIDSLNINGRIKYALSNKPAENTLVTLYDINDTLDIFQGNPKYFTKTNEKGEYLFTNIKNGRYTIFAVQDEDKNLKLNTKKESYGFVGDTITLSESKDSLHIDLVKRDISSFKLLSARTTGKYFEVRFNKSLFKLDLSYPQTDKTVIANQVEDHKIVRFYNSFNEGDSLQLTLTAYDSVQQVIDSTLYLKFEESKRKAESFKASLTEGKISLNEMFTATLKFSKPVSSITLDSLFFQQDSIPVFQFDSTDISWNNWKDELTIKKQLNSSELKTSDSTLQTRDTQTRDPRAIPTKKPGVKLYIGPGAFVSIENDSSQVITKDYQFMQAIELGSIKGTITTEEPSFIIQLLGSDRKVLEEIVNQKQYEFKDLEPAKYLIRVLVDKNQNGKWDKGDIHKLEVPEPVIFLEGDLVIRSNWELDNQNITF</sequence>
<reference evidence="3" key="1">
    <citation type="submission" date="2023-06" db="EMBL/GenBank/DDBJ databases">
        <title>Genomic of Parafulvivirga corallium.</title>
        <authorList>
            <person name="Wang G."/>
        </authorList>
    </citation>
    <scope>NUCLEOTIDE SEQUENCE</scope>
    <source>
        <strain evidence="3">BMA10</strain>
    </source>
</reference>
<dbReference type="Proteomes" id="UP001172082">
    <property type="component" value="Unassembled WGS sequence"/>
</dbReference>
<evidence type="ECO:0000313" key="4">
    <source>
        <dbReference type="Proteomes" id="UP001172082"/>
    </source>
</evidence>
<keyword evidence="1" id="KW-0732">Signal</keyword>
<evidence type="ECO:0000256" key="1">
    <source>
        <dbReference type="ARBA" id="ARBA00022729"/>
    </source>
</evidence>
<dbReference type="InterPro" id="IPR018673">
    <property type="entry name" value="DUF2141"/>
</dbReference>
<evidence type="ECO:0000313" key="3">
    <source>
        <dbReference type="EMBL" id="MDN5202037.1"/>
    </source>
</evidence>
<protein>
    <submittedName>
        <fullName evidence="3">DUF2141 domain-containing protein</fullName>
    </submittedName>
</protein>
<gene>
    <name evidence="3" type="ORF">QQ008_11705</name>
</gene>
<dbReference type="InterPro" id="IPR013783">
    <property type="entry name" value="Ig-like_fold"/>
</dbReference>
<feature type="domain" description="SbsA Ig-like" evidence="2">
    <location>
        <begin position="38"/>
        <end position="126"/>
    </location>
</feature>
<comment type="caution">
    <text evidence="3">The sequence shown here is derived from an EMBL/GenBank/DDBJ whole genome shotgun (WGS) entry which is preliminary data.</text>
</comment>
<evidence type="ECO:0000259" key="2">
    <source>
        <dbReference type="Pfam" id="PF13205"/>
    </source>
</evidence>
<dbReference type="InterPro" id="IPR032812">
    <property type="entry name" value="SbsA_Ig"/>
</dbReference>
<keyword evidence="4" id="KW-1185">Reference proteome</keyword>